<dbReference type="Proteomes" id="UP000831921">
    <property type="component" value="Chromosome"/>
</dbReference>
<evidence type="ECO:0000313" key="3">
    <source>
        <dbReference type="EMBL" id="UUR08897.1"/>
    </source>
</evidence>
<organism evidence="3 4">
    <name type="scientific">Sphingomonas glaciei</name>
    <dbReference type="NCBI Taxonomy" id="2938948"/>
    <lineage>
        <taxon>Bacteria</taxon>
        <taxon>Pseudomonadati</taxon>
        <taxon>Pseudomonadota</taxon>
        <taxon>Alphaproteobacteria</taxon>
        <taxon>Sphingomonadales</taxon>
        <taxon>Sphingomonadaceae</taxon>
        <taxon>Sphingomonas</taxon>
    </lineage>
</organism>
<keyword evidence="1" id="KW-1133">Transmembrane helix</keyword>
<evidence type="ECO:0000259" key="2">
    <source>
        <dbReference type="Pfam" id="PF07589"/>
    </source>
</evidence>
<dbReference type="NCBIfam" id="TIGR02595">
    <property type="entry name" value="PEP_CTERM"/>
    <property type="match status" value="1"/>
</dbReference>
<sequence length="65" mass="6954">MGQTASSLTFTLPFSLDVNRSSVVAVTRLESAVPEPATWMLMLFGFGAVGCGIRRKDLQAGVTYT</sequence>
<name>A0ABY5N004_9SPHN</name>
<reference evidence="3 4" key="1">
    <citation type="submission" date="2022-05" db="EMBL/GenBank/DDBJ databases">
        <title>S8-45 Sphingomonas ultraviolaceadurans.</title>
        <authorList>
            <person name="Liu Y."/>
        </authorList>
    </citation>
    <scope>NUCLEOTIDE SEQUENCE [LARGE SCALE GENOMIC DNA]</scope>
    <source>
        <strain evidence="3 4">S8-45</strain>
    </source>
</reference>
<keyword evidence="1" id="KW-0812">Transmembrane</keyword>
<keyword evidence="4" id="KW-1185">Reference proteome</keyword>
<evidence type="ECO:0000256" key="1">
    <source>
        <dbReference type="SAM" id="Phobius"/>
    </source>
</evidence>
<evidence type="ECO:0000313" key="4">
    <source>
        <dbReference type="Proteomes" id="UP000831921"/>
    </source>
</evidence>
<gene>
    <name evidence="3" type="ORF">M1K48_04510</name>
</gene>
<keyword evidence="1" id="KW-0472">Membrane</keyword>
<dbReference type="NCBIfam" id="NF035944">
    <property type="entry name" value="PEPxxWA-CTERM"/>
    <property type="match status" value="1"/>
</dbReference>
<dbReference type="EMBL" id="CP097253">
    <property type="protein sequence ID" value="UUR08897.1"/>
    <property type="molecule type" value="Genomic_DNA"/>
</dbReference>
<proteinExistence type="predicted"/>
<protein>
    <submittedName>
        <fullName evidence="3">PEPxxWA-CTERM sorting domain-containing protein</fullName>
    </submittedName>
</protein>
<accession>A0ABY5N004</accession>
<dbReference type="InterPro" id="IPR013424">
    <property type="entry name" value="Ice-binding_C"/>
</dbReference>
<feature type="domain" description="Ice-binding protein C-terminal" evidence="2">
    <location>
        <begin position="32"/>
        <end position="56"/>
    </location>
</feature>
<feature type="transmembrane region" description="Helical" evidence="1">
    <location>
        <begin position="36"/>
        <end position="53"/>
    </location>
</feature>
<dbReference type="Pfam" id="PF07589">
    <property type="entry name" value="PEP-CTERM"/>
    <property type="match status" value="1"/>
</dbReference>